<dbReference type="Proteomes" id="UP000301475">
    <property type="component" value="Chromosome"/>
</dbReference>
<dbReference type="RefSeq" id="WP_138156032.1">
    <property type="nucleotide sequence ID" value="NZ_CP039381.1"/>
</dbReference>
<gene>
    <name evidence="4" type="ORF">E5Z56_00450</name>
</gene>
<dbReference type="PROSITE" id="PS51766">
    <property type="entry name" value="DOCKERIN"/>
    <property type="match status" value="1"/>
</dbReference>
<dbReference type="Pfam" id="PF08757">
    <property type="entry name" value="CotH"/>
    <property type="match status" value="1"/>
</dbReference>
<accession>A0A4P8XV85</accession>
<evidence type="ECO:0000256" key="2">
    <source>
        <dbReference type="SAM" id="SignalP"/>
    </source>
</evidence>
<dbReference type="SUPFAM" id="SSF63446">
    <property type="entry name" value="Type I dockerin domain"/>
    <property type="match status" value="1"/>
</dbReference>
<feature type="signal peptide" evidence="2">
    <location>
        <begin position="1"/>
        <end position="28"/>
    </location>
</feature>
<dbReference type="PANTHER" id="PTHR40050">
    <property type="entry name" value="INNER SPORE COAT PROTEIN H"/>
    <property type="match status" value="1"/>
</dbReference>
<dbReference type="KEGG" id="ruj:E5Z56_00450"/>
<dbReference type="CDD" id="cd14256">
    <property type="entry name" value="Dockerin_I"/>
    <property type="match status" value="1"/>
</dbReference>
<reference evidence="4 5" key="1">
    <citation type="submission" date="2019-04" db="EMBL/GenBank/DDBJ databases">
        <authorList>
            <person name="Embree M."/>
            <person name="Gaffney J.R."/>
        </authorList>
    </citation>
    <scope>NUCLEOTIDE SEQUENCE [LARGE SCALE GENOMIC DNA]</scope>
    <source>
        <strain evidence="4 5">JE7A12</strain>
    </source>
</reference>
<dbReference type="Gene3D" id="1.10.1330.10">
    <property type="entry name" value="Dockerin domain"/>
    <property type="match status" value="1"/>
</dbReference>
<sequence length="1008" mass="111867">MIKKPVAIILSVMMIVTSMFTASSAVFAETTSTDGFKSGDTVYFDCSSCGDNWTSAYATEYINFTEYSKADNDGKNVSINTADKTKYNPVKVTNDLGNYKFSYTFTNETAGAKAIRFWRGSSDTLWNNSPVLTYEDFAKGNNCVFATDLEGNGSVGKYGEKPTETKPTEPSQPSTGEYKFSYAKANNLYVHGVTANENETEAWQVWQHKYDEKGKLTDSGDYYFFLPSSTDKSKIDIYNTFSSTVKIGNVEIPSKSTVTMNYTPNSKYTVTVNSTSYTLNIMRSGAECAVYVNNAASFNGQDLLSYLSADKSNNAKATAAVTESNGKITDTSIKKVKGRGNTSWAKSKKSFNLNFDSALSVAGMEKTKKYSIVANYQDDSLSRNRFLYDLGDQVGIPYNSDSRYADFYMNGVYLGSYQLCQKIDVGTDNLISDMTGEEYINEDGTTPTDFPFVIKIDGAAEGFAFYTCGQNVEVVSPDITSSDKGYTNAYNYIKAKFEKMYNAVKNNHEDLADVIDVDSFARMYLLNEYCKNWDAGVSSFYFVNKKDANGNYKLYAAPTWDYDNSLGNAAGFGGGTYTKPEGSYISTKGDRNMCTLMYKNPVIKKRSGELWYKDFVPAIEYLFKGQNISFGELYSSDVYYNLVKDSAEMNYTSGRLLNPEPQWLADHSTLYKLSFDYKTKTYTKSTTATKYDTNTFKGVYDYMVDWAISRAAYMSNMFIDYYVEPVKPTDPTEPTDPTKPTKPEHQVGENTISEFYFDNTGKNTGDKLEEYGDKSGYKATFGQADLFLSMDGKNGRALEWSDAEYGKDSDEIVPVMSAGKKNPWGETPYIQTTFDGTDCKDLTFSISMGGSSKAPANWKMQYSIDGTNFTDISNSNFTITSDNRKILTNYINKVKLPEDCNGAKSVTIRIIATSTTTIAGGSTSDNPTGGEIAVNNIVIEGKSTRRGLIGDLNLDGKITVQDATILQKYTVKRLTLTDAQKAVADVNNDGKINIKDCSAIQKMLVRIS</sequence>
<proteinExistence type="predicted"/>
<feature type="compositionally biased region" description="Basic and acidic residues" evidence="1">
    <location>
        <begin position="158"/>
        <end position="167"/>
    </location>
</feature>
<dbReference type="OrthoDB" id="9803752at2"/>
<name>A0A4P8XV85_9FIRM</name>
<keyword evidence="2" id="KW-0732">Signal</keyword>
<dbReference type="InterPro" id="IPR014867">
    <property type="entry name" value="Spore_coat_CotH_CotH2/3/7"/>
</dbReference>
<feature type="region of interest" description="Disordered" evidence="1">
    <location>
        <begin position="155"/>
        <end position="175"/>
    </location>
</feature>
<feature type="chain" id="PRO_5020885563" description="Dockerin domain-containing protein" evidence="2">
    <location>
        <begin position="29"/>
        <end position="1008"/>
    </location>
</feature>
<dbReference type="PANTHER" id="PTHR40050:SF1">
    <property type="entry name" value="INNER SPORE COAT PROTEIN H"/>
    <property type="match status" value="1"/>
</dbReference>
<dbReference type="EMBL" id="CP039381">
    <property type="protein sequence ID" value="QCT05929.1"/>
    <property type="molecule type" value="Genomic_DNA"/>
</dbReference>
<dbReference type="Pfam" id="PF00404">
    <property type="entry name" value="Dockerin_1"/>
    <property type="match status" value="1"/>
</dbReference>
<feature type="domain" description="Dockerin" evidence="3">
    <location>
        <begin position="945"/>
        <end position="1008"/>
    </location>
</feature>
<evidence type="ECO:0000313" key="5">
    <source>
        <dbReference type="Proteomes" id="UP000301475"/>
    </source>
</evidence>
<dbReference type="AlphaFoldDB" id="A0A4P8XV85"/>
<organism evidence="4 5">
    <name type="scientific">Ruminococcus bovis</name>
    <dbReference type="NCBI Taxonomy" id="2564099"/>
    <lineage>
        <taxon>Bacteria</taxon>
        <taxon>Bacillati</taxon>
        <taxon>Bacillota</taxon>
        <taxon>Clostridia</taxon>
        <taxon>Eubacteriales</taxon>
        <taxon>Oscillospiraceae</taxon>
        <taxon>Ruminococcus</taxon>
    </lineage>
</organism>
<evidence type="ECO:0000259" key="3">
    <source>
        <dbReference type="PROSITE" id="PS51766"/>
    </source>
</evidence>
<protein>
    <recommendedName>
        <fullName evidence="3">Dockerin domain-containing protein</fullName>
    </recommendedName>
</protein>
<dbReference type="GO" id="GO:0004553">
    <property type="term" value="F:hydrolase activity, hydrolyzing O-glycosyl compounds"/>
    <property type="evidence" value="ECO:0007669"/>
    <property type="project" value="InterPro"/>
</dbReference>
<evidence type="ECO:0000313" key="4">
    <source>
        <dbReference type="EMBL" id="QCT05929.1"/>
    </source>
</evidence>
<keyword evidence="5" id="KW-1185">Reference proteome</keyword>
<dbReference type="InterPro" id="IPR002105">
    <property type="entry name" value="Dockerin_1_rpt"/>
</dbReference>
<dbReference type="GO" id="GO:0000272">
    <property type="term" value="P:polysaccharide catabolic process"/>
    <property type="evidence" value="ECO:0007669"/>
    <property type="project" value="InterPro"/>
</dbReference>
<dbReference type="InterPro" id="IPR016134">
    <property type="entry name" value="Dockerin_dom"/>
</dbReference>
<evidence type="ECO:0000256" key="1">
    <source>
        <dbReference type="SAM" id="MobiDB-lite"/>
    </source>
</evidence>
<dbReference type="InterPro" id="IPR036439">
    <property type="entry name" value="Dockerin_dom_sf"/>
</dbReference>